<feature type="chain" id="PRO_5045159193" evidence="2">
    <location>
        <begin position="25"/>
        <end position="147"/>
    </location>
</feature>
<keyword evidence="4" id="KW-1185">Reference proteome</keyword>
<dbReference type="PROSITE" id="PS51257">
    <property type="entry name" value="PROKAR_LIPOPROTEIN"/>
    <property type="match status" value="1"/>
</dbReference>
<evidence type="ECO:0000256" key="2">
    <source>
        <dbReference type="SAM" id="SignalP"/>
    </source>
</evidence>
<dbReference type="RefSeq" id="WP_194412634.1">
    <property type="nucleotide sequence ID" value="NZ_BAABKZ010000001.1"/>
</dbReference>
<evidence type="ECO:0000313" key="3">
    <source>
        <dbReference type="EMBL" id="GAA5087138.1"/>
    </source>
</evidence>
<comment type="caution">
    <text evidence="3">The sequence shown here is derived from an EMBL/GenBank/DDBJ whole genome shotgun (WGS) entry which is preliminary data.</text>
</comment>
<proteinExistence type="predicted"/>
<reference evidence="4" key="1">
    <citation type="journal article" date="2019" name="Int. J. Syst. Evol. Microbiol.">
        <title>The Global Catalogue of Microorganisms (GCM) 10K type strain sequencing project: providing services to taxonomists for standard genome sequencing and annotation.</title>
        <authorList>
            <consortium name="The Broad Institute Genomics Platform"/>
            <consortium name="The Broad Institute Genome Sequencing Center for Infectious Disease"/>
            <person name="Wu L."/>
            <person name="Ma J."/>
        </authorList>
    </citation>
    <scope>NUCLEOTIDE SEQUENCE [LARGE SCALE GENOMIC DNA]</scope>
    <source>
        <strain evidence="4">JCM 18959</strain>
    </source>
</reference>
<gene>
    <name evidence="3" type="ORF">GCM10025760_07810</name>
</gene>
<accession>A0ABP9M1Q2</accession>
<dbReference type="Proteomes" id="UP001501407">
    <property type="component" value="Unassembled WGS sequence"/>
</dbReference>
<sequence length="147" mass="15403">MRLRRSLATAGLVTSAAMTLLAVAGCGDGSGSDGSAAQDTEQGIPDDWDGPVPDPLTGQPAAGWIDDDEFAVITMGSGSCPPVPSEPEVTSPGEMRIEFGPSPNEVCTADMSPTTHVFTLPAELIDRPITVTIAYTDYDEMYELELP</sequence>
<organism evidence="3 4">
    <name type="scientific">Microbacterium yannicii</name>
    <dbReference type="NCBI Taxonomy" id="671622"/>
    <lineage>
        <taxon>Bacteria</taxon>
        <taxon>Bacillati</taxon>
        <taxon>Actinomycetota</taxon>
        <taxon>Actinomycetes</taxon>
        <taxon>Micrococcales</taxon>
        <taxon>Microbacteriaceae</taxon>
        <taxon>Microbacterium</taxon>
    </lineage>
</organism>
<dbReference type="EMBL" id="BAABKZ010000001">
    <property type="protein sequence ID" value="GAA5087138.1"/>
    <property type="molecule type" value="Genomic_DNA"/>
</dbReference>
<name>A0ABP9M1Q2_9MICO</name>
<feature type="signal peptide" evidence="2">
    <location>
        <begin position="1"/>
        <end position="24"/>
    </location>
</feature>
<evidence type="ECO:0000256" key="1">
    <source>
        <dbReference type="SAM" id="MobiDB-lite"/>
    </source>
</evidence>
<protein>
    <submittedName>
        <fullName evidence="3">Uncharacterized protein</fullName>
    </submittedName>
</protein>
<keyword evidence="2" id="KW-0732">Signal</keyword>
<feature type="region of interest" description="Disordered" evidence="1">
    <location>
        <begin position="27"/>
        <end position="58"/>
    </location>
</feature>
<evidence type="ECO:0000313" key="4">
    <source>
        <dbReference type="Proteomes" id="UP001501407"/>
    </source>
</evidence>